<dbReference type="GO" id="GO:0005938">
    <property type="term" value="C:cell cortex"/>
    <property type="evidence" value="ECO:0007669"/>
    <property type="project" value="TreeGrafter"/>
</dbReference>
<comment type="similarity">
    <text evidence="4">Belongs to the TBCB family.</text>
</comment>
<dbReference type="GO" id="GO:0051010">
    <property type="term" value="F:microtubule plus-end binding"/>
    <property type="evidence" value="ECO:0007669"/>
    <property type="project" value="TreeGrafter"/>
</dbReference>
<dbReference type="FunFam" id="2.30.30.190:FF:000013">
    <property type="entry name" value="Tubulin-folding cofactor B"/>
    <property type="match status" value="1"/>
</dbReference>
<protein>
    <recommendedName>
        <fullName evidence="5">CAP-Gly domain-containing protein</fullName>
    </recommendedName>
</protein>
<keyword evidence="7" id="KW-1185">Reference proteome</keyword>
<dbReference type="GO" id="GO:0035371">
    <property type="term" value="C:microtubule plus-end"/>
    <property type="evidence" value="ECO:0007669"/>
    <property type="project" value="TreeGrafter"/>
</dbReference>
<evidence type="ECO:0000256" key="4">
    <source>
        <dbReference type="ARBA" id="ARBA00025779"/>
    </source>
</evidence>
<evidence type="ECO:0000313" key="7">
    <source>
        <dbReference type="Proteomes" id="UP001214603"/>
    </source>
</evidence>
<dbReference type="Pfam" id="PF01302">
    <property type="entry name" value="CAP_GLY"/>
    <property type="match status" value="1"/>
</dbReference>
<proteinExistence type="inferred from homology"/>
<dbReference type="Gene3D" id="3.10.20.90">
    <property type="entry name" value="Phosphatidylinositol 3-kinase Catalytic Subunit, Chain A, domain 1"/>
    <property type="match status" value="1"/>
</dbReference>
<dbReference type="GO" id="GO:0005829">
    <property type="term" value="C:cytosol"/>
    <property type="evidence" value="ECO:0007669"/>
    <property type="project" value="UniProtKB-ARBA"/>
</dbReference>
<evidence type="ECO:0000256" key="1">
    <source>
        <dbReference type="ARBA" id="ARBA00004496"/>
    </source>
</evidence>
<reference evidence="6" key="1">
    <citation type="submission" date="2023-03" db="EMBL/GenBank/DDBJ databases">
        <title>Mating type loci evolution in Malassezia.</title>
        <authorList>
            <person name="Coelho M.A."/>
        </authorList>
    </citation>
    <scope>NUCLEOTIDE SEQUENCE</scope>
    <source>
        <strain evidence="6">CBS 7876</strain>
    </source>
</reference>
<dbReference type="PANTHER" id="PTHR18916">
    <property type="entry name" value="DYNACTIN 1-RELATED MICROTUBULE-BINDING"/>
    <property type="match status" value="1"/>
</dbReference>
<dbReference type="GO" id="GO:0005634">
    <property type="term" value="C:nucleus"/>
    <property type="evidence" value="ECO:0007669"/>
    <property type="project" value="TreeGrafter"/>
</dbReference>
<keyword evidence="2" id="KW-0963">Cytoplasm</keyword>
<dbReference type="PROSITE" id="PS50245">
    <property type="entry name" value="CAP_GLY_2"/>
    <property type="match status" value="1"/>
</dbReference>
<evidence type="ECO:0000313" key="6">
    <source>
        <dbReference type="EMBL" id="WFD03638.1"/>
    </source>
</evidence>
<keyword evidence="3" id="KW-0143">Chaperone</keyword>
<accession>A0AAF0DZS2</accession>
<dbReference type="GO" id="GO:0031122">
    <property type="term" value="P:cytoplasmic microtubule organization"/>
    <property type="evidence" value="ECO:0007669"/>
    <property type="project" value="TreeGrafter"/>
</dbReference>
<dbReference type="SMART" id="SM01052">
    <property type="entry name" value="CAP_GLY"/>
    <property type="match status" value="1"/>
</dbReference>
<dbReference type="SUPFAM" id="SSF74924">
    <property type="entry name" value="Cap-Gly domain"/>
    <property type="match status" value="1"/>
</dbReference>
<dbReference type="Pfam" id="PF14560">
    <property type="entry name" value="Ubiquitin_2"/>
    <property type="match status" value="1"/>
</dbReference>
<dbReference type="InterPro" id="IPR000938">
    <property type="entry name" value="CAP-Gly_domain"/>
</dbReference>
<dbReference type="Gene3D" id="2.30.30.190">
    <property type="entry name" value="CAP Gly-rich-like domain"/>
    <property type="match status" value="1"/>
</dbReference>
<dbReference type="PANTHER" id="PTHR18916:SF85">
    <property type="entry name" value="TUBULIN-FOLDING COFACTOR B"/>
    <property type="match status" value="1"/>
</dbReference>
<dbReference type="SUPFAM" id="SSF54236">
    <property type="entry name" value="Ubiquitin-like"/>
    <property type="match status" value="1"/>
</dbReference>
<dbReference type="InterPro" id="IPR029071">
    <property type="entry name" value="Ubiquitin-like_domsf"/>
</dbReference>
<name>A0AAF0DZS2_9BASI</name>
<gene>
    <name evidence="6" type="ORF">MOBT1_002331</name>
</gene>
<dbReference type="InterPro" id="IPR036859">
    <property type="entry name" value="CAP-Gly_dom_sf"/>
</dbReference>
<organism evidence="6 7">
    <name type="scientific">Malassezia obtusa</name>
    <dbReference type="NCBI Taxonomy" id="76774"/>
    <lineage>
        <taxon>Eukaryota</taxon>
        <taxon>Fungi</taxon>
        <taxon>Dikarya</taxon>
        <taxon>Basidiomycota</taxon>
        <taxon>Ustilaginomycotina</taxon>
        <taxon>Malasseziomycetes</taxon>
        <taxon>Malasseziales</taxon>
        <taxon>Malasseziaceae</taxon>
        <taxon>Malassezia</taxon>
    </lineage>
</organism>
<sequence length="232" mass="24897">MVSVWVFAPSTHTLAERTWPAGVCAPELHERLERVTGVPPSAQRLALFATNDVHDGRQAGTAARCAQPACGAHDAPLDVWGVRDGMLLRVDDARGVVLDEDAVDKYEMSDEAYAARADSVRAFKQAHKLGRFADAAPRAPLAPELVVGARCSVARDDDFARRGTVAYVGETRFAPGVWVGVVYDEPVGKNDGSVQGVRYFTAAARHGGMVRPALVTVGDFPPTADWASDEEL</sequence>
<evidence type="ECO:0000256" key="2">
    <source>
        <dbReference type="ARBA" id="ARBA00022490"/>
    </source>
</evidence>
<dbReference type="PROSITE" id="PS00845">
    <property type="entry name" value="CAP_GLY_1"/>
    <property type="match status" value="1"/>
</dbReference>
<dbReference type="Proteomes" id="UP001214603">
    <property type="component" value="Chromosome 5"/>
</dbReference>
<evidence type="ECO:0000259" key="5">
    <source>
        <dbReference type="PROSITE" id="PS50245"/>
    </source>
</evidence>
<feature type="domain" description="CAP-Gly" evidence="5">
    <location>
        <begin position="169"/>
        <end position="211"/>
    </location>
</feature>
<comment type="subcellular location">
    <subcellularLocation>
        <location evidence="1">Cytoplasm</location>
    </subcellularLocation>
</comment>
<dbReference type="InterPro" id="IPR000626">
    <property type="entry name" value="Ubiquitin-like_dom"/>
</dbReference>
<evidence type="ECO:0000256" key="3">
    <source>
        <dbReference type="ARBA" id="ARBA00023186"/>
    </source>
</evidence>
<dbReference type="AlphaFoldDB" id="A0AAF0DZS2"/>
<dbReference type="EMBL" id="CP119938">
    <property type="protein sequence ID" value="WFD03638.1"/>
    <property type="molecule type" value="Genomic_DNA"/>
</dbReference>